<accession>A0A4Y9S372</accession>
<dbReference type="EMBL" id="SPVF01000225">
    <property type="protein sequence ID" value="TFW15744.1"/>
    <property type="molecule type" value="Genomic_DNA"/>
</dbReference>
<comment type="caution">
    <text evidence="1">The sequence shown here is derived from an EMBL/GenBank/DDBJ whole genome shotgun (WGS) entry which is preliminary data.</text>
</comment>
<evidence type="ECO:0000313" key="1">
    <source>
        <dbReference type="EMBL" id="TFW15744.1"/>
    </source>
</evidence>
<evidence type="ECO:0008006" key="3">
    <source>
        <dbReference type="Google" id="ProtNLM"/>
    </source>
</evidence>
<gene>
    <name evidence="1" type="ORF">E4L96_17700</name>
</gene>
<sequence>MIQSDEYLLNCYRYIEQNPLRAGMVQSPGQYLWSSYRHNALGEDDDLITEHASYTQLGTSKIARLNAYRDMLAESLDDDWLERIRKAHPGNRALGDSLFLAQLNGGIPKADHSPALSFGLV</sequence>
<evidence type="ECO:0000313" key="2">
    <source>
        <dbReference type="Proteomes" id="UP000298438"/>
    </source>
</evidence>
<organism evidence="1 2">
    <name type="scientific">Zemynaea arenosa</name>
    <dbReference type="NCBI Taxonomy" id="2561931"/>
    <lineage>
        <taxon>Bacteria</taxon>
        <taxon>Pseudomonadati</taxon>
        <taxon>Pseudomonadota</taxon>
        <taxon>Betaproteobacteria</taxon>
        <taxon>Burkholderiales</taxon>
        <taxon>Oxalobacteraceae</taxon>
        <taxon>Telluria group</taxon>
        <taxon>Zemynaea</taxon>
    </lineage>
</organism>
<dbReference type="RefSeq" id="WP_135208540.1">
    <property type="nucleotide sequence ID" value="NZ_SPVF01000225.1"/>
</dbReference>
<protein>
    <recommendedName>
        <fullName evidence="3">Transposase</fullName>
    </recommendedName>
</protein>
<dbReference type="OrthoDB" id="9814067at2"/>
<name>A0A4Y9S372_9BURK</name>
<reference evidence="1 2" key="1">
    <citation type="submission" date="2019-03" db="EMBL/GenBank/DDBJ databases">
        <title>Draft Genome Sequence of Massilia arenosa sp. nov., a Novel Massilia Species Isolated from a Sandy-loam Maize Soil.</title>
        <authorList>
            <person name="Raths R."/>
            <person name="Peta V."/>
            <person name="Bucking H."/>
        </authorList>
    </citation>
    <scope>NUCLEOTIDE SEQUENCE [LARGE SCALE GENOMIC DNA]</scope>
    <source>
        <strain evidence="1 2">MC02</strain>
    </source>
</reference>
<keyword evidence="2" id="KW-1185">Reference proteome</keyword>
<dbReference type="GO" id="GO:0006313">
    <property type="term" value="P:DNA transposition"/>
    <property type="evidence" value="ECO:0007669"/>
    <property type="project" value="InterPro"/>
</dbReference>
<dbReference type="InterPro" id="IPR036515">
    <property type="entry name" value="Transposase_17_sf"/>
</dbReference>
<dbReference type="Proteomes" id="UP000298438">
    <property type="component" value="Unassembled WGS sequence"/>
</dbReference>
<dbReference type="Gene3D" id="3.30.70.1290">
    <property type="entry name" value="Transposase IS200-like"/>
    <property type="match status" value="1"/>
</dbReference>
<dbReference type="GO" id="GO:0004803">
    <property type="term" value="F:transposase activity"/>
    <property type="evidence" value="ECO:0007669"/>
    <property type="project" value="InterPro"/>
</dbReference>
<dbReference type="GO" id="GO:0003677">
    <property type="term" value="F:DNA binding"/>
    <property type="evidence" value="ECO:0007669"/>
    <property type="project" value="InterPro"/>
</dbReference>
<dbReference type="AlphaFoldDB" id="A0A4Y9S372"/>
<proteinExistence type="predicted"/>